<dbReference type="InterPro" id="IPR036291">
    <property type="entry name" value="NAD(P)-bd_dom_sf"/>
</dbReference>
<dbReference type="Proteomes" id="UP001354989">
    <property type="component" value="Chromosome"/>
</dbReference>
<feature type="domain" description="NAD-dependent epimerase/dehydratase" evidence="3">
    <location>
        <begin position="7"/>
        <end position="123"/>
    </location>
</feature>
<dbReference type="RefSeq" id="WP_332921149.1">
    <property type="nucleotide sequence ID" value="NZ_AP025292.1"/>
</dbReference>
<keyword evidence="5" id="KW-1185">Reference proteome</keyword>
<proteinExistence type="predicted"/>
<comment type="subcellular location">
    <subcellularLocation>
        <location evidence="1">Membrane</location>
    </subcellularLocation>
</comment>
<dbReference type="InterPro" id="IPR001509">
    <property type="entry name" value="Epimerase_deHydtase"/>
</dbReference>
<accession>A0ABN6LAE4</accession>
<evidence type="ECO:0000259" key="3">
    <source>
        <dbReference type="Pfam" id="PF01370"/>
    </source>
</evidence>
<organism evidence="4 5">
    <name type="scientific">Persicobacter psychrovividus</name>
    <dbReference type="NCBI Taxonomy" id="387638"/>
    <lineage>
        <taxon>Bacteria</taxon>
        <taxon>Pseudomonadati</taxon>
        <taxon>Bacteroidota</taxon>
        <taxon>Cytophagia</taxon>
        <taxon>Cytophagales</taxon>
        <taxon>Persicobacteraceae</taxon>
        <taxon>Persicobacter</taxon>
    </lineage>
</organism>
<dbReference type="SUPFAM" id="SSF51735">
    <property type="entry name" value="NAD(P)-binding Rossmann-fold domains"/>
    <property type="match status" value="1"/>
</dbReference>
<name>A0ABN6LAE4_9BACT</name>
<evidence type="ECO:0000313" key="5">
    <source>
        <dbReference type="Proteomes" id="UP001354989"/>
    </source>
</evidence>
<protein>
    <submittedName>
        <fullName evidence="4">Nucleoside-diphosphate sugar epimerase</fullName>
    </submittedName>
</protein>
<evidence type="ECO:0000256" key="1">
    <source>
        <dbReference type="ARBA" id="ARBA00004370"/>
    </source>
</evidence>
<evidence type="ECO:0000256" key="2">
    <source>
        <dbReference type="ARBA" id="ARBA00023136"/>
    </source>
</evidence>
<reference evidence="4 5" key="1">
    <citation type="submission" date="2021-12" db="EMBL/GenBank/DDBJ databases">
        <title>Genome sequencing of bacteria with rrn-lacking chromosome and rrn-plasmid.</title>
        <authorList>
            <person name="Anda M."/>
            <person name="Iwasaki W."/>
        </authorList>
    </citation>
    <scope>NUCLEOTIDE SEQUENCE [LARGE SCALE GENOMIC DNA]</scope>
    <source>
        <strain evidence="4 5">NBRC 101262</strain>
    </source>
</reference>
<dbReference type="PANTHER" id="PTHR14097:SF7">
    <property type="entry name" value="OXIDOREDUCTASE HTATIP2"/>
    <property type="match status" value="1"/>
</dbReference>
<sequence>MSKKTAVVIGATGLIGGHLMKHLIQDDQYREIVVLGRRPPASSHPKIHFVTSNFQLSHLTHELPAHFDEVFCCIGTTIKKAGSQKAFRAVDYNIPLHLAKAAHHKGCPHFLLISSLGASPKSKAFYSKVKGELEEAIKEVGFEQFSVLRPSLLLGDRKETRLMEEIGKLLSPVLNLILVGSLKKYRAIEASTVAEKMYQVAQYETSGNHVYENQELLT</sequence>
<dbReference type="PANTHER" id="PTHR14097">
    <property type="entry name" value="OXIDOREDUCTASE HTATIP2"/>
    <property type="match status" value="1"/>
</dbReference>
<gene>
    <name evidence="4" type="ORF">PEPS_06170</name>
</gene>
<dbReference type="Pfam" id="PF01370">
    <property type="entry name" value="Epimerase"/>
    <property type="match status" value="1"/>
</dbReference>
<keyword evidence="2" id="KW-0472">Membrane</keyword>
<evidence type="ECO:0000313" key="4">
    <source>
        <dbReference type="EMBL" id="BDC98336.1"/>
    </source>
</evidence>
<dbReference type="EMBL" id="AP025292">
    <property type="protein sequence ID" value="BDC98336.1"/>
    <property type="molecule type" value="Genomic_DNA"/>
</dbReference>
<dbReference type="Gene3D" id="3.40.50.720">
    <property type="entry name" value="NAD(P)-binding Rossmann-like Domain"/>
    <property type="match status" value="1"/>
</dbReference>